<dbReference type="PROSITE" id="PS50157">
    <property type="entry name" value="ZINC_FINGER_C2H2_2"/>
    <property type="match status" value="7"/>
</dbReference>
<dbReference type="PANTHER" id="PTHR23235:SF120">
    <property type="entry name" value="KRUPPEL-LIKE FACTOR 15"/>
    <property type="match status" value="1"/>
</dbReference>
<dbReference type="GO" id="GO:0000981">
    <property type="term" value="F:DNA-binding transcription factor activity, RNA polymerase II-specific"/>
    <property type="evidence" value="ECO:0007669"/>
    <property type="project" value="TreeGrafter"/>
</dbReference>
<comment type="function">
    <text evidence="1">May be involved in transcriptional regulation.</text>
</comment>
<dbReference type="FunFam" id="3.30.160.60:FF:001732">
    <property type="entry name" value="Zgc:162936"/>
    <property type="match status" value="1"/>
</dbReference>
<dbReference type="FunFam" id="3.30.160.60:FF:000624">
    <property type="entry name" value="zinc finger protein 697"/>
    <property type="match status" value="1"/>
</dbReference>
<dbReference type="InterPro" id="IPR036397">
    <property type="entry name" value="RNaseH_sf"/>
</dbReference>
<evidence type="ECO:0000259" key="16">
    <source>
        <dbReference type="PROSITE" id="PS50994"/>
    </source>
</evidence>
<dbReference type="InterPro" id="IPR013087">
    <property type="entry name" value="Znf_C2H2_type"/>
</dbReference>
<evidence type="ECO:0000313" key="18">
    <source>
        <dbReference type="RefSeq" id="XP_013409785.1"/>
    </source>
</evidence>
<dbReference type="InParanoid" id="A0A1S3JH98"/>
<dbReference type="SUPFAM" id="SSF53098">
    <property type="entry name" value="Ribonuclease H-like"/>
    <property type="match status" value="1"/>
</dbReference>
<dbReference type="Pfam" id="PF00096">
    <property type="entry name" value="zf-C2H2"/>
    <property type="match status" value="3"/>
</dbReference>
<feature type="compositionally biased region" description="Basic residues" evidence="14">
    <location>
        <begin position="393"/>
        <end position="404"/>
    </location>
</feature>
<comment type="similarity">
    <text evidence="2">Belongs to the krueppel C2H2-type zinc-finger protein family.</text>
</comment>
<dbReference type="PROSITE" id="PS00028">
    <property type="entry name" value="ZINC_FINGER_C2H2_1"/>
    <property type="match status" value="7"/>
</dbReference>
<gene>
    <name evidence="18" type="primary">LOC106173264</name>
</gene>
<dbReference type="PANTHER" id="PTHR23235">
    <property type="entry name" value="KRUEPPEL-LIKE TRANSCRIPTION FACTOR"/>
    <property type="match status" value="1"/>
</dbReference>
<dbReference type="FunFam" id="3.30.160.60:FF:000247">
    <property type="entry name" value="Zinc finger protein 236"/>
    <property type="match status" value="1"/>
</dbReference>
<organism evidence="17 18">
    <name type="scientific">Lingula anatina</name>
    <name type="common">Brachiopod</name>
    <name type="synonym">Lingula unguis</name>
    <dbReference type="NCBI Taxonomy" id="7574"/>
    <lineage>
        <taxon>Eukaryota</taxon>
        <taxon>Metazoa</taxon>
        <taxon>Spiralia</taxon>
        <taxon>Lophotrochozoa</taxon>
        <taxon>Brachiopoda</taxon>
        <taxon>Linguliformea</taxon>
        <taxon>Lingulata</taxon>
        <taxon>Lingulida</taxon>
        <taxon>Linguloidea</taxon>
        <taxon>Lingulidae</taxon>
        <taxon>Lingula</taxon>
    </lineage>
</organism>
<evidence type="ECO:0000256" key="11">
    <source>
        <dbReference type="ARBA" id="ARBA00023163"/>
    </source>
</evidence>
<dbReference type="InterPro" id="IPR001584">
    <property type="entry name" value="Integrase_cat-core"/>
</dbReference>
<dbReference type="OrthoDB" id="6077919at2759"/>
<dbReference type="PROSITE" id="PS50994">
    <property type="entry name" value="INTEGRASE"/>
    <property type="match status" value="1"/>
</dbReference>
<sequence>MADIDYNLVIKYIKDKTYPVFLDRSGRRNVRKRAEDLHLVDGVLMYTRNWARMSPEERAASKARKVLITVEEKREALLECHIDSNGVHSGIDRTVKELNSHYYWKGMWGDCKRFIRLCMHCQTSRDGGAGQNTVVDDNEHDVFPADDRVSPASRCWQKVKFDFLGPFTRSSKGSCYILVCVDKFSMWTEAAGVQAKSPAAVALFLLKYIARFGMMECLETSEGQTFCSQVSHRLQQFIGDPRYKIDIGEPSQEGKGTISAIHDALRKLVTSSPFAWDQHLDLALLPHRISRSLQTEYSPFYLLYGRDPKIPTDMIPSMGDGSSDITLSAEQIDTVVQKMLDIQGGLQKLVKEECTTASKKRRMEQKLKKEGIIESVVETALTESEIEVEKPKRGLKRKKRKNKAGPKVQTPSSWQISADIYHSGIKQFLTDGTYPENYTDKMKEKVSIMLPKYIILYKKLYYVKNEKAEKKEDPENLREVIEDVDDRNNIIERTHTSKPSGHLSDHGTYLAVSTKYCWGGLRKDVLDYVKKCQVCMKRQLAPAPKKMCLRRDTAVSNQQENYAALIQYMLNGTYPSHYSMDQKRALRRKAENHFLDESTMTLSYVEYDLDGDKVFRKVVTNEEEQLRLIKEHHGSEHDHHVGRDLTYNELKAKYFWPGISNDVRKYVDSCAVCSQADKSRKIDADDFDEDEEDDVNDEAEAEENVEILKKENDATEETRDTKKKRKAGTSVKPKQEKVRFKCETCCQEFRGEVAFQSHIAQHKGVKPFSCTVCGKGFTERKYIKIHMRIHTGEKPYVCSVCGRGFIRVGLLNQHMDIHNEVRAHLCGVCGKSFNSRQTLQHHSFIHTGESPYQCNVCHKHFSRKTALKYHMMSHTGERPHTCLHCGKGFTTPAALREHDNIHTGNRPFKCRHCGVGFAERFRCRMHEKSHTEVNTTVLTTTEGQVEVDENAEGAVTYVIEDGGQAPTPGVSYLIKDAEGVQYEIVYGEQEVHTVSEADFSAINLLANVTDQVQVSRTVNPSEETPL</sequence>
<dbReference type="GeneID" id="106173264"/>
<evidence type="ECO:0000256" key="5">
    <source>
        <dbReference type="ARBA" id="ARBA00022737"/>
    </source>
</evidence>
<dbReference type="FunFam" id="3.30.160.60:FF:000759">
    <property type="entry name" value="zinc finger protein 16"/>
    <property type="match status" value="1"/>
</dbReference>
<dbReference type="SMART" id="SM00355">
    <property type="entry name" value="ZnF_C2H2"/>
    <property type="match status" value="7"/>
</dbReference>
<dbReference type="Gene3D" id="3.30.420.10">
    <property type="entry name" value="Ribonuclease H-like superfamily/Ribonuclease H"/>
    <property type="match status" value="1"/>
</dbReference>
<dbReference type="Gene3D" id="1.10.340.70">
    <property type="match status" value="3"/>
</dbReference>
<keyword evidence="3" id="KW-1017">Isopeptide bond</keyword>
<dbReference type="SUPFAM" id="SSF57667">
    <property type="entry name" value="beta-beta-alpha zinc fingers"/>
    <property type="match status" value="4"/>
</dbReference>
<dbReference type="Gene3D" id="3.30.160.60">
    <property type="entry name" value="Classic Zinc Finger"/>
    <property type="match status" value="6"/>
</dbReference>
<keyword evidence="17" id="KW-1185">Reference proteome</keyword>
<dbReference type="GO" id="GO:0000978">
    <property type="term" value="F:RNA polymerase II cis-regulatory region sequence-specific DNA binding"/>
    <property type="evidence" value="ECO:0007669"/>
    <property type="project" value="TreeGrafter"/>
</dbReference>
<feature type="domain" description="C2H2-type" evidence="15">
    <location>
        <begin position="824"/>
        <end position="851"/>
    </location>
</feature>
<protein>
    <submittedName>
        <fullName evidence="18">Uncharacterized protein LOC106173264</fullName>
    </submittedName>
</protein>
<keyword evidence="8" id="KW-0832">Ubl conjugation</keyword>
<evidence type="ECO:0000256" key="6">
    <source>
        <dbReference type="ARBA" id="ARBA00022771"/>
    </source>
</evidence>
<feature type="compositionally biased region" description="Basic and acidic residues" evidence="14">
    <location>
        <begin position="706"/>
        <end position="720"/>
    </location>
</feature>
<keyword evidence="9" id="KW-0805">Transcription regulation</keyword>
<feature type="domain" description="C2H2-type" evidence="15">
    <location>
        <begin position="768"/>
        <end position="795"/>
    </location>
</feature>
<feature type="region of interest" description="Disordered" evidence="14">
    <location>
        <begin position="391"/>
        <end position="410"/>
    </location>
</feature>
<dbReference type="GO" id="GO:0005694">
    <property type="term" value="C:chromosome"/>
    <property type="evidence" value="ECO:0007669"/>
    <property type="project" value="UniProtKB-ARBA"/>
</dbReference>
<evidence type="ECO:0000256" key="4">
    <source>
        <dbReference type="ARBA" id="ARBA00022723"/>
    </source>
</evidence>
<feature type="domain" description="C2H2-type" evidence="15">
    <location>
        <begin position="796"/>
        <end position="823"/>
    </location>
</feature>
<dbReference type="AlphaFoldDB" id="A0A1S3JH98"/>
<evidence type="ECO:0000313" key="17">
    <source>
        <dbReference type="Proteomes" id="UP000085678"/>
    </source>
</evidence>
<feature type="domain" description="C2H2-type" evidence="15">
    <location>
        <begin position="852"/>
        <end position="879"/>
    </location>
</feature>
<dbReference type="RefSeq" id="XP_013409785.1">
    <property type="nucleotide sequence ID" value="XM_013554331.2"/>
</dbReference>
<evidence type="ECO:0000256" key="7">
    <source>
        <dbReference type="ARBA" id="ARBA00022833"/>
    </source>
</evidence>
<dbReference type="KEGG" id="lak:106173264"/>
<evidence type="ECO:0000256" key="3">
    <source>
        <dbReference type="ARBA" id="ARBA00022499"/>
    </source>
</evidence>
<keyword evidence="6 13" id="KW-0863">Zinc-finger</keyword>
<evidence type="ECO:0000256" key="13">
    <source>
        <dbReference type="PROSITE-ProRule" id="PRU00042"/>
    </source>
</evidence>
<feature type="domain" description="C2H2-type" evidence="15">
    <location>
        <begin position="908"/>
        <end position="935"/>
    </location>
</feature>
<dbReference type="InterPro" id="IPR036236">
    <property type="entry name" value="Znf_C2H2_sf"/>
</dbReference>
<evidence type="ECO:0000256" key="14">
    <source>
        <dbReference type="SAM" id="MobiDB-lite"/>
    </source>
</evidence>
<feature type="domain" description="C2H2-type" evidence="15">
    <location>
        <begin position="880"/>
        <end position="907"/>
    </location>
</feature>
<evidence type="ECO:0000256" key="1">
    <source>
        <dbReference type="ARBA" id="ARBA00003767"/>
    </source>
</evidence>
<name>A0A1S3JH98_LINAN</name>
<keyword evidence="4" id="KW-0479">Metal-binding</keyword>
<dbReference type="InterPro" id="IPR041588">
    <property type="entry name" value="Integrase_H2C2"/>
</dbReference>
<dbReference type="InterPro" id="IPR012337">
    <property type="entry name" value="RNaseH-like_sf"/>
</dbReference>
<feature type="domain" description="Integrase catalytic" evidence="16">
    <location>
        <begin position="147"/>
        <end position="319"/>
    </location>
</feature>
<proteinExistence type="inferred from homology"/>
<evidence type="ECO:0000256" key="9">
    <source>
        <dbReference type="ARBA" id="ARBA00023015"/>
    </source>
</evidence>
<dbReference type="Pfam" id="PF17921">
    <property type="entry name" value="Integrase_H2C2"/>
    <property type="match status" value="3"/>
</dbReference>
<accession>A0A1S3JH98</accession>
<keyword evidence="7" id="KW-0862">Zinc</keyword>
<dbReference type="GO" id="GO:0015074">
    <property type="term" value="P:DNA integration"/>
    <property type="evidence" value="ECO:0007669"/>
    <property type="project" value="InterPro"/>
</dbReference>
<dbReference type="Proteomes" id="UP000085678">
    <property type="component" value="Unplaced"/>
</dbReference>
<keyword evidence="10" id="KW-0238">DNA-binding</keyword>
<feature type="domain" description="C2H2-type" evidence="15">
    <location>
        <begin position="740"/>
        <end position="767"/>
    </location>
</feature>
<reference evidence="18" key="1">
    <citation type="submission" date="2025-08" db="UniProtKB">
        <authorList>
            <consortium name="RefSeq"/>
        </authorList>
    </citation>
    <scope>IDENTIFICATION</scope>
    <source>
        <tissue evidence="18">Gonads</tissue>
    </source>
</reference>
<feature type="compositionally biased region" description="Acidic residues" evidence="14">
    <location>
        <begin position="685"/>
        <end position="705"/>
    </location>
</feature>
<evidence type="ECO:0000256" key="8">
    <source>
        <dbReference type="ARBA" id="ARBA00022843"/>
    </source>
</evidence>
<dbReference type="GO" id="GO:0008270">
    <property type="term" value="F:zinc ion binding"/>
    <property type="evidence" value="ECO:0007669"/>
    <property type="project" value="UniProtKB-KW"/>
</dbReference>
<keyword evidence="12" id="KW-0539">Nucleus</keyword>
<evidence type="ECO:0000256" key="10">
    <source>
        <dbReference type="ARBA" id="ARBA00023125"/>
    </source>
</evidence>
<keyword evidence="11" id="KW-0804">Transcription</keyword>
<dbReference type="GO" id="GO:0045893">
    <property type="term" value="P:positive regulation of DNA-templated transcription"/>
    <property type="evidence" value="ECO:0007669"/>
    <property type="project" value="UniProtKB-ARBA"/>
</dbReference>
<keyword evidence="5" id="KW-0677">Repeat</keyword>
<feature type="region of interest" description="Disordered" evidence="14">
    <location>
        <begin position="683"/>
        <end position="730"/>
    </location>
</feature>
<evidence type="ECO:0000256" key="2">
    <source>
        <dbReference type="ARBA" id="ARBA00006991"/>
    </source>
</evidence>
<evidence type="ECO:0000256" key="12">
    <source>
        <dbReference type="ARBA" id="ARBA00023242"/>
    </source>
</evidence>
<evidence type="ECO:0000259" key="15">
    <source>
        <dbReference type="PROSITE" id="PS50157"/>
    </source>
</evidence>